<dbReference type="PANTHER" id="PTHR43591:SF50">
    <property type="entry name" value="METHYLTRANSFERASE DOMAIN-CONTAINING PROTEIN-RELATED"/>
    <property type="match status" value="1"/>
</dbReference>
<keyword evidence="1" id="KW-0808">Transferase</keyword>
<keyword evidence="1" id="KW-0489">Methyltransferase</keyword>
<dbReference type="Pfam" id="PF13489">
    <property type="entry name" value="Methyltransf_23"/>
    <property type="match status" value="1"/>
</dbReference>
<dbReference type="EMBL" id="MU004510">
    <property type="protein sequence ID" value="KAF2649033.1"/>
    <property type="molecule type" value="Genomic_DNA"/>
</dbReference>
<organism evidence="1 2">
    <name type="scientific">Lophiostoma macrostomum CBS 122681</name>
    <dbReference type="NCBI Taxonomy" id="1314788"/>
    <lineage>
        <taxon>Eukaryota</taxon>
        <taxon>Fungi</taxon>
        <taxon>Dikarya</taxon>
        <taxon>Ascomycota</taxon>
        <taxon>Pezizomycotina</taxon>
        <taxon>Dothideomycetes</taxon>
        <taxon>Pleosporomycetidae</taxon>
        <taxon>Pleosporales</taxon>
        <taxon>Lophiostomataceae</taxon>
        <taxon>Lophiostoma</taxon>
    </lineage>
</organism>
<sequence length="267" mass="30288">MASSTSQDRPYPFQRNHKASMRLNFNHFWMKSIAGYLIHPKIPIDRENLRIADIGAGTGIWASEVATTLPSSTVDAIDISAEQYPPEDWRLPNVRYAAHDCFEPFSEEYVGKFDIVHVQFLLRVVDDDRAEALIQNLSSLLRPGGYLQWFEPLPYTAYVLSSDTAGPTPACDKFVQMWKKPAPHTSSDWVHNLASLFRANNLQAVVDEQYENPAYYRPIAAQSALIGLEEFMHVRPDLQDLQEKIGEEFQKGAIVNVRYSCVVGKKP</sequence>
<dbReference type="AlphaFoldDB" id="A0A6A6SR19"/>
<dbReference type="Proteomes" id="UP000799324">
    <property type="component" value="Unassembled WGS sequence"/>
</dbReference>
<dbReference type="Gene3D" id="3.40.50.150">
    <property type="entry name" value="Vaccinia Virus protein VP39"/>
    <property type="match status" value="1"/>
</dbReference>
<name>A0A6A6SR19_9PLEO</name>
<evidence type="ECO:0000313" key="1">
    <source>
        <dbReference type="EMBL" id="KAF2649033.1"/>
    </source>
</evidence>
<dbReference type="PANTHER" id="PTHR43591">
    <property type="entry name" value="METHYLTRANSFERASE"/>
    <property type="match status" value="1"/>
</dbReference>
<protein>
    <submittedName>
        <fullName evidence="1">S-adenosyl-L-methionine-dependent methyltransferase</fullName>
    </submittedName>
</protein>
<reference evidence="1" key="1">
    <citation type="journal article" date="2020" name="Stud. Mycol.">
        <title>101 Dothideomycetes genomes: a test case for predicting lifestyles and emergence of pathogens.</title>
        <authorList>
            <person name="Haridas S."/>
            <person name="Albert R."/>
            <person name="Binder M."/>
            <person name="Bloem J."/>
            <person name="Labutti K."/>
            <person name="Salamov A."/>
            <person name="Andreopoulos B."/>
            <person name="Baker S."/>
            <person name="Barry K."/>
            <person name="Bills G."/>
            <person name="Bluhm B."/>
            <person name="Cannon C."/>
            <person name="Castanera R."/>
            <person name="Culley D."/>
            <person name="Daum C."/>
            <person name="Ezra D."/>
            <person name="Gonzalez J."/>
            <person name="Henrissat B."/>
            <person name="Kuo A."/>
            <person name="Liang C."/>
            <person name="Lipzen A."/>
            <person name="Lutzoni F."/>
            <person name="Magnuson J."/>
            <person name="Mondo S."/>
            <person name="Nolan M."/>
            <person name="Ohm R."/>
            <person name="Pangilinan J."/>
            <person name="Park H.-J."/>
            <person name="Ramirez L."/>
            <person name="Alfaro M."/>
            <person name="Sun H."/>
            <person name="Tritt A."/>
            <person name="Yoshinaga Y."/>
            <person name="Zwiers L.-H."/>
            <person name="Turgeon B."/>
            <person name="Goodwin S."/>
            <person name="Spatafora J."/>
            <person name="Crous P."/>
            <person name="Grigoriev I."/>
        </authorList>
    </citation>
    <scope>NUCLEOTIDE SEQUENCE</scope>
    <source>
        <strain evidence="1">CBS 122681</strain>
    </source>
</reference>
<gene>
    <name evidence="1" type="ORF">K491DRAFT_698448</name>
</gene>
<accession>A0A6A6SR19</accession>
<dbReference type="GO" id="GO:0008168">
    <property type="term" value="F:methyltransferase activity"/>
    <property type="evidence" value="ECO:0007669"/>
    <property type="project" value="UniProtKB-KW"/>
</dbReference>
<dbReference type="GO" id="GO:0032259">
    <property type="term" value="P:methylation"/>
    <property type="evidence" value="ECO:0007669"/>
    <property type="project" value="UniProtKB-KW"/>
</dbReference>
<dbReference type="SUPFAM" id="SSF53335">
    <property type="entry name" value="S-adenosyl-L-methionine-dependent methyltransferases"/>
    <property type="match status" value="1"/>
</dbReference>
<proteinExistence type="predicted"/>
<dbReference type="InterPro" id="IPR029063">
    <property type="entry name" value="SAM-dependent_MTases_sf"/>
</dbReference>
<keyword evidence="2" id="KW-1185">Reference proteome</keyword>
<evidence type="ECO:0000313" key="2">
    <source>
        <dbReference type="Proteomes" id="UP000799324"/>
    </source>
</evidence>
<dbReference type="CDD" id="cd02440">
    <property type="entry name" value="AdoMet_MTases"/>
    <property type="match status" value="1"/>
</dbReference>
<dbReference type="OrthoDB" id="417697at2759"/>